<dbReference type="InterPro" id="IPR001220">
    <property type="entry name" value="Legume_lectin_dom"/>
</dbReference>
<evidence type="ECO:0000256" key="5">
    <source>
        <dbReference type="SAM" id="SignalP"/>
    </source>
</evidence>
<dbReference type="InterPro" id="IPR013320">
    <property type="entry name" value="ConA-like_dom_sf"/>
</dbReference>
<name>A0A2P5B3P9_PARAD</name>
<sequence length="488" mass="54359">MCPRKLLVFSFSFFLYYSTHPAFASTINISFDFPSFTLRNFTLLGDSYLRNGIFGLTRELGVPSSSAGTVIFNNPIKFFDPETNTTASFSTKFSFTISNVNPSSFGDGLSFFLSPDNRTLGSPGGYLGLVNASQLTKNKFMAIEFDTRLDMHFKDPSDNHVGLDIESLDSIKTANAMLQGINLKGGNIITAWIDYKNDQEKLKVFLSYSNFKPEKPILSVDISLSEYLKETMYVGFSASTEGSTELHLIENWSFRTYGFLTLRKGLNPHNVSDNSVIVTPMIPESDSSNSHHKRLGLGLGIAGPAFFFVVLVVFGYVSVRKLKSIRTQKSFKQDLLAGPREFTYRELKAATKGFHSSRIIGHGAFGTVYKAFFVSAGTIAAVKRSKHSHEGKIIEAVDKRLNGEFREEEMRKLLLVGLSCANPDNAERPSMRRVLQILNNEAEPLAVPRIKPSLTFSCSLHYTLDDIVSDDEECKESSPTCEIRVSKE</sequence>
<feature type="transmembrane region" description="Helical" evidence="4">
    <location>
        <begin position="295"/>
        <end position="319"/>
    </location>
</feature>
<keyword evidence="5" id="KW-0732">Signal</keyword>
<keyword evidence="4" id="KW-0472">Membrane</keyword>
<dbReference type="GO" id="GO:0005524">
    <property type="term" value="F:ATP binding"/>
    <property type="evidence" value="ECO:0007669"/>
    <property type="project" value="UniProtKB-UniRule"/>
</dbReference>
<dbReference type="GO" id="GO:0016301">
    <property type="term" value="F:kinase activity"/>
    <property type="evidence" value="ECO:0007669"/>
    <property type="project" value="UniProtKB-KW"/>
</dbReference>
<dbReference type="PROSITE" id="PS00107">
    <property type="entry name" value="PROTEIN_KINASE_ATP"/>
    <property type="match status" value="1"/>
</dbReference>
<evidence type="ECO:0000313" key="8">
    <source>
        <dbReference type="Proteomes" id="UP000237105"/>
    </source>
</evidence>
<protein>
    <submittedName>
        <fullName evidence="7">Tyrosine-protein kinase</fullName>
    </submittedName>
</protein>
<keyword evidence="3" id="KW-0547">Nucleotide-binding</keyword>
<dbReference type="EMBL" id="JXTB01000371">
    <property type="protein sequence ID" value="PON43420.1"/>
    <property type="molecule type" value="Genomic_DNA"/>
</dbReference>
<dbReference type="GO" id="GO:0030246">
    <property type="term" value="F:carbohydrate binding"/>
    <property type="evidence" value="ECO:0007669"/>
    <property type="project" value="UniProtKB-KW"/>
</dbReference>
<keyword evidence="4" id="KW-1133">Transmembrane helix</keyword>
<dbReference type="OrthoDB" id="2019747at2759"/>
<dbReference type="SUPFAM" id="SSF49899">
    <property type="entry name" value="Concanavalin A-like lectins/glucanases"/>
    <property type="match status" value="1"/>
</dbReference>
<accession>A0A2P5B3P9</accession>
<comment type="caution">
    <text evidence="7">The sequence shown here is derived from an EMBL/GenBank/DDBJ whole genome shotgun (WGS) entry which is preliminary data.</text>
</comment>
<keyword evidence="7" id="KW-0808">Transferase</keyword>
<organism evidence="7 8">
    <name type="scientific">Parasponia andersonii</name>
    <name type="common">Sponia andersonii</name>
    <dbReference type="NCBI Taxonomy" id="3476"/>
    <lineage>
        <taxon>Eukaryota</taxon>
        <taxon>Viridiplantae</taxon>
        <taxon>Streptophyta</taxon>
        <taxon>Embryophyta</taxon>
        <taxon>Tracheophyta</taxon>
        <taxon>Spermatophyta</taxon>
        <taxon>Magnoliopsida</taxon>
        <taxon>eudicotyledons</taxon>
        <taxon>Gunneridae</taxon>
        <taxon>Pentapetalae</taxon>
        <taxon>rosids</taxon>
        <taxon>fabids</taxon>
        <taxon>Rosales</taxon>
        <taxon>Cannabaceae</taxon>
        <taxon>Parasponia</taxon>
    </lineage>
</organism>
<dbReference type="InterPro" id="IPR011009">
    <property type="entry name" value="Kinase-like_dom_sf"/>
</dbReference>
<keyword evidence="2" id="KW-0430">Lectin</keyword>
<dbReference type="SUPFAM" id="SSF56112">
    <property type="entry name" value="Protein kinase-like (PK-like)"/>
    <property type="match status" value="1"/>
</dbReference>
<feature type="domain" description="Legume lectin" evidence="6">
    <location>
        <begin position="29"/>
        <end position="256"/>
    </location>
</feature>
<evidence type="ECO:0000313" key="7">
    <source>
        <dbReference type="EMBL" id="PON43420.1"/>
    </source>
</evidence>
<dbReference type="Gene3D" id="3.30.200.20">
    <property type="entry name" value="Phosphorylase Kinase, domain 1"/>
    <property type="match status" value="1"/>
</dbReference>
<reference evidence="8" key="1">
    <citation type="submission" date="2016-06" db="EMBL/GenBank/DDBJ databases">
        <title>Parallel loss of symbiosis genes in relatives of nitrogen-fixing non-legume Parasponia.</title>
        <authorList>
            <person name="Van Velzen R."/>
            <person name="Holmer R."/>
            <person name="Bu F."/>
            <person name="Rutten L."/>
            <person name="Van Zeijl A."/>
            <person name="Liu W."/>
            <person name="Santuari L."/>
            <person name="Cao Q."/>
            <person name="Sharma T."/>
            <person name="Shen D."/>
            <person name="Roswanjaya Y."/>
            <person name="Wardhani T."/>
            <person name="Kalhor M.S."/>
            <person name="Jansen J."/>
            <person name="Van den Hoogen J."/>
            <person name="Gungor B."/>
            <person name="Hartog M."/>
            <person name="Hontelez J."/>
            <person name="Verver J."/>
            <person name="Yang W.-C."/>
            <person name="Schijlen E."/>
            <person name="Repin R."/>
            <person name="Schilthuizen M."/>
            <person name="Schranz E."/>
            <person name="Heidstra R."/>
            <person name="Miyata K."/>
            <person name="Fedorova E."/>
            <person name="Kohlen W."/>
            <person name="Bisseling T."/>
            <person name="Smit S."/>
            <person name="Geurts R."/>
        </authorList>
    </citation>
    <scope>NUCLEOTIDE SEQUENCE [LARGE SCALE GENOMIC DNA]</scope>
    <source>
        <strain evidence="8">cv. WU1-14</strain>
    </source>
</reference>
<evidence type="ECO:0000256" key="1">
    <source>
        <dbReference type="ARBA" id="ARBA00007606"/>
    </source>
</evidence>
<keyword evidence="8" id="KW-1185">Reference proteome</keyword>
<feature type="binding site" evidence="3">
    <location>
        <position position="383"/>
    </location>
    <ligand>
        <name>ATP</name>
        <dbReference type="ChEBI" id="CHEBI:30616"/>
    </ligand>
</feature>
<comment type="similarity">
    <text evidence="1">Belongs to the leguminous lectin family.</text>
</comment>
<dbReference type="Gene3D" id="2.60.120.200">
    <property type="match status" value="1"/>
</dbReference>
<dbReference type="FunFam" id="2.60.120.200:FF:000141">
    <property type="entry name" value="L-type lectin-domain containing receptor kinase VIII.1"/>
    <property type="match status" value="1"/>
</dbReference>
<keyword evidence="7" id="KW-0418">Kinase</keyword>
<evidence type="ECO:0000256" key="2">
    <source>
        <dbReference type="ARBA" id="ARBA00022734"/>
    </source>
</evidence>
<dbReference type="CDD" id="cd06899">
    <property type="entry name" value="lectin_legume_LecRK_Arcelin_ConA"/>
    <property type="match status" value="1"/>
</dbReference>
<dbReference type="InterPro" id="IPR050258">
    <property type="entry name" value="Leguminous_Lectin"/>
</dbReference>
<proteinExistence type="inferred from homology"/>
<dbReference type="Proteomes" id="UP000237105">
    <property type="component" value="Unassembled WGS sequence"/>
</dbReference>
<feature type="chain" id="PRO_5015130545" evidence="5">
    <location>
        <begin position="25"/>
        <end position="488"/>
    </location>
</feature>
<dbReference type="InterPro" id="IPR017441">
    <property type="entry name" value="Protein_kinase_ATP_BS"/>
</dbReference>
<dbReference type="Pfam" id="PF00139">
    <property type="entry name" value="Lectin_legB"/>
    <property type="match status" value="1"/>
</dbReference>
<dbReference type="STRING" id="3476.A0A2P5B3P9"/>
<gene>
    <name evidence="7" type="ORF">PanWU01x14_273590</name>
</gene>
<dbReference type="AlphaFoldDB" id="A0A2P5B3P9"/>
<dbReference type="PANTHER" id="PTHR32401:SF48">
    <property type="entry name" value="LEGUME LECTIN DOMAIN-CONTAINING PROTEIN"/>
    <property type="match status" value="1"/>
</dbReference>
<evidence type="ECO:0000256" key="4">
    <source>
        <dbReference type="SAM" id="Phobius"/>
    </source>
</evidence>
<dbReference type="PANTHER" id="PTHR32401">
    <property type="entry name" value="CONCANAVALIN A-LIKE LECTIN FAMILY PROTEIN"/>
    <property type="match status" value="1"/>
</dbReference>
<keyword evidence="4" id="KW-0812">Transmembrane</keyword>
<evidence type="ECO:0000256" key="3">
    <source>
        <dbReference type="PROSITE-ProRule" id="PRU10141"/>
    </source>
</evidence>
<evidence type="ECO:0000259" key="6">
    <source>
        <dbReference type="Pfam" id="PF00139"/>
    </source>
</evidence>
<feature type="signal peptide" evidence="5">
    <location>
        <begin position="1"/>
        <end position="24"/>
    </location>
</feature>
<keyword evidence="3" id="KW-0067">ATP-binding</keyword>